<dbReference type="InterPro" id="IPR016181">
    <property type="entry name" value="Acyl_CoA_acyltransferase"/>
</dbReference>
<evidence type="ECO:0000313" key="3">
    <source>
        <dbReference type="Proteomes" id="UP000293865"/>
    </source>
</evidence>
<name>A0A4Q2KX77_9MICO</name>
<dbReference type="AlphaFoldDB" id="A0A4Q2KX77"/>
<protein>
    <submittedName>
        <fullName evidence="2">GNAT family N-acetyltransferase</fullName>
    </submittedName>
</protein>
<dbReference type="PROSITE" id="PS51186">
    <property type="entry name" value="GNAT"/>
    <property type="match status" value="1"/>
</dbReference>
<evidence type="ECO:0000313" key="2">
    <source>
        <dbReference type="EMBL" id="RXZ69599.1"/>
    </source>
</evidence>
<dbReference type="Proteomes" id="UP000293865">
    <property type="component" value="Unassembled WGS sequence"/>
</dbReference>
<dbReference type="SUPFAM" id="SSF55729">
    <property type="entry name" value="Acyl-CoA N-acyltransferases (Nat)"/>
    <property type="match status" value="1"/>
</dbReference>
<sequence length="269" mass="29018">MTVVRDDFSAAALADAIEENGAEFLMTMGRAGGGEERDDDKLRWTIGGSPIDYHNAVVGANLDATGADAAISASLAAMRAHRVPGTWHLGPGMSPVDLGRRLVDRGFIHAGDDIGMAVDLQGLRPLQLPSGLAVSRVRTQDDLAVWVETLGKGFGEGPKEAAWVGTIFSTLGLEHVSWRHYLGRLDGEPVATATLFLGARVAGIYFVFTVPEARHRGIGAALTMAPLLEARALGYRISVLAASMMGEPVYRRLGFREYCRIGLFEWRDR</sequence>
<dbReference type="Gene3D" id="3.40.630.30">
    <property type="match status" value="1"/>
</dbReference>
<comment type="caution">
    <text evidence="2">The sequence shown here is derived from an EMBL/GenBank/DDBJ whole genome shotgun (WGS) entry which is preliminary data.</text>
</comment>
<accession>A0A4Q2KX77</accession>
<keyword evidence="2" id="KW-0808">Transferase</keyword>
<gene>
    <name evidence="2" type="ORF">ESP51_11860</name>
</gene>
<evidence type="ECO:0000259" key="1">
    <source>
        <dbReference type="PROSITE" id="PS51186"/>
    </source>
</evidence>
<proteinExistence type="predicted"/>
<dbReference type="CDD" id="cd04301">
    <property type="entry name" value="NAT_SF"/>
    <property type="match status" value="1"/>
</dbReference>
<dbReference type="Pfam" id="PF13508">
    <property type="entry name" value="Acetyltransf_7"/>
    <property type="match status" value="1"/>
</dbReference>
<dbReference type="EMBL" id="SDPN01000020">
    <property type="protein sequence ID" value="RXZ69599.1"/>
    <property type="molecule type" value="Genomic_DNA"/>
</dbReference>
<keyword evidence="3" id="KW-1185">Reference proteome</keyword>
<dbReference type="RefSeq" id="WP_129521108.1">
    <property type="nucleotide sequence ID" value="NZ_SDPN01000020.1"/>
</dbReference>
<organism evidence="2 3">
    <name type="scientific">Agromyces albus</name>
    <dbReference type="NCBI Taxonomy" id="205332"/>
    <lineage>
        <taxon>Bacteria</taxon>
        <taxon>Bacillati</taxon>
        <taxon>Actinomycetota</taxon>
        <taxon>Actinomycetes</taxon>
        <taxon>Micrococcales</taxon>
        <taxon>Microbacteriaceae</taxon>
        <taxon>Agromyces</taxon>
    </lineage>
</organism>
<dbReference type="OrthoDB" id="5243104at2"/>
<dbReference type="InterPro" id="IPR000182">
    <property type="entry name" value="GNAT_dom"/>
</dbReference>
<dbReference type="GO" id="GO:0016747">
    <property type="term" value="F:acyltransferase activity, transferring groups other than amino-acyl groups"/>
    <property type="evidence" value="ECO:0007669"/>
    <property type="project" value="InterPro"/>
</dbReference>
<reference evidence="2 3" key="1">
    <citation type="submission" date="2019-01" db="EMBL/GenBank/DDBJ databases">
        <title>Agromyces.</title>
        <authorList>
            <person name="Li J."/>
        </authorList>
    </citation>
    <scope>NUCLEOTIDE SEQUENCE [LARGE SCALE GENOMIC DNA]</scope>
    <source>
        <strain evidence="2 3">DSM 15934</strain>
    </source>
</reference>
<feature type="domain" description="N-acetyltransferase" evidence="1">
    <location>
        <begin position="133"/>
        <end position="269"/>
    </location>
</feature>